<dbReference type="Pfam" id="PF05593">
    <property type="entry name" value="RHS_repeat"/>
    <property type="match status" value="2"/>
</dbReference>
<dbReference type="Gene3D" id="2.170.16.10">
    <property type="entry name" value="Hedgehog/Intein (Hint) domain"/>
    <property type="match status" value="1"/>
</dbReference>
<keyword evidence="3" id="KW-0732">Signal</keyword>
<feature type="compositionally biased region" description="Low complexity" evidence="2">
    <location>
        <begin position="1618"/>
        <end position="1634"/>
    </location>
</feature>
<dbReference type="InterPro" id="IPR036844">
    <property type="entry name" value="Hint_dom_sf"/>
</dbReference>
<proteinExistence type="predicted"/>
<dbReference type="SMART" id="SM00306">
    <property type="entry name" value="HintN"/>
    <property type="match status" value="1"/>
</dbReference>
<gene>
    <name evidence="5" type="ORF">GA0070611_5956</name>
</gene>
<dbReference type="Pfam" id="PF25023">
    <property type="entry name" value="TEN_YD-shell"/>
    <property type="match status" value="1"/>
</dbReference>
<dbReference type="PATRIC" id="fig|261654.4.peg.6028"/>
<evidence type="ECO:0000256" key="3">
    <source>
        <dbReference type="SAM" id="SignalP"/>
    </source>
</evidence>
<feature type="domain" description="Hint" evidence="4">
    <location>
        <begin position="2034"/>
        <end position="2138"/>
    </location>
</feature>
<evidence type="ECO:0000313" key="5">
    <source>
        <dbReference type="EMBL" id="SBT53106.1"/>
    </source>
</evidence>
<feature type="signal peptide" evidence="3">
    <location>
        <begin position="1"/>
        <end position="31"/>
    </location>
</feature>
<name>A0A1A9A9E8_9ACTN</name>
<keyword evidence="1" id="KW-0677">Repeat</keyword>
<dbReference type="PANTHER" id="PTHR32305">
    <property type="match status" value="1"/>
</dbReference>
<dbReference type="STRING" id="261654.GA0070611_5956"/>
<evidence type="ECO:0000256" key="2">
    <source>
        <dbReference type="SAM" id="MobiDB-lite"/>
    </source>
</evidence>
<dbReference type="InterPro" id="IPR050708">
    <property type="entry name" value="T6SS_VgrG/RHS"/>
</dbReference>
<dbReference type="PANTHER" id="PTHR32305:SF17">
    <property type="entry name" value="TRNA NUCLEASE WAPA"/>
    <property type="match status" value="1"/>
</dbReference>
<reference evidence="6" key="1">
    <citation type="submission" date="2016-06" db="EMBL/GenBank/DDBJ databases">
        <authorList>
            <person name="Varghese N."/>
            <person name="Submissions Spin"/>
        </authorList>
    </citation>
    <scope>NUCLEOTIDE SEQUENCE [LARGE SCALE GENOMIC DNA]</scope>
    <source>
        <strain evidence="6">DSM 44815</strain>
    </source>
</reference>
<protein>
    <submittedName>
        <fullName evidence="5">Intein C-terminal splicing region/RHS repeat-associated core domain-containing protein</fullName>
    </submittedName>
</protein>
<feature type="region of interest" description="Disordered" evidence="2">
    <location>
        <begin position="29"/>
        <end position="48"/>
    </location>
</feature>
<dbReference type="InterPro" id="IPR030934">
    <property type="entry name" value="Intein_C"/>
</dbReference>
<feature type="region of interest" description="Disordered" evidence="2">
    <location>
        <begin position="1600"/>
        <end position="1646"/>
    </location>
</feature>
<accession>A0A1A9A9E8</accession>
<keyword evidence="6" id="KW-1185">Reference proteome</keyword>
<dbReference type="NCBIfam" id="TIGR01643">
    <property type="entry name" value="YD_repeat_2x"/>
    <property type="match status" value="3"/>
</dbReference>
<evidence type="ECO:0000256" key="1">
    <source>
        <dbReference type="ARBA" id="ARBA00022737"/>
    </source>
</evidence>
<dbReference type="CDD" id="cd00081">
    <property type="entry name" value="Hint"/>
    <property type="match status" value="1"/>
</dbReference>
<dbReference type="NCBIfam" id="TIGR03696">
    <property type="entry name" value="Rhs_assc_core"/>
    <property type="match status" value="1"/>
</dbReference>
<dbReference type="Gene3D" id="2.180.10.10">
    <property type="entry name" value="RHS repeat-associated core"/>
    <property type="match status" value="2"/>
</dbReference>
<dbReference type="EMBL" id="LT594323">
    <property type="protein sequence ID" value="SBT53106.1"/>
    <property type="molecule type" value="Genomic_DNA"/>
</dbReference>
<dbReference type="RefSeq" id="WP_157740419.1">
    <property type="nucleotide sequence ID" value="NZ_LT594323.1"/>
</dbReference>
<dbReference type="Proteomes" id="UP000199385">
    <property type="component" value="Chromosome I"/>
</dbReference>
<feature type="chain" id="PRO_5008383297" evidence="3">
    <location>
        <begin position="32"/>
        <end position="2310"/>
    </location>
</feature>
<dbReference type="InterPro" id="IPR031325">
    <property type="entry name" value="RHS_repeat"/>
</dbReference>
<dbReference type="SUPFAM" id="SSF51294">
    <property type="entry name" value="Hedgehog/intein (Hint) domain"/>
    <property type="match status" value="1"/>
</dbReference>
<sequence length="2310" mass="246541">MRSRLSRPRAILGMLVTTVLVVTMHQQPAVAARPKPYTPPKAAQQPSIRVKKVPAKPAPVDHLRQAAALPAPVWPAAASGDAALTAPTGTPVSFRAPAAGPAARSAAPPARMHVEVLDRAAAARAGVPGLLFRVGRGDGATAVAPVGVAVDYGRFATAYGADWSTRLRLVRLPECALASPQRVECRGTPLPTRNDPAAERVTADVTVGATQLMALTASPSGSSGSYGATKLSSSGTWSAGSSSGNFNWSFPMRVPPALGGPVPTVELGYSSQAVDGRMVASNNQPTEVGEGFELGTGGFIERRYKTCRDDTKNGNNAGTGDKDADDQCWATDNASLSLNGAGGDLIKDATDPNLWHLRHDDGSRIERRTGADNGARNGEWWVVTTVNGTQYWFGRNKLPGWTSGATTASTWTVPVFGNHTGEPCHQTAFSASSCTQAWRWNLDYVVDPHGNTMSYWYTTESNNYQSLGSGKVESYLRSGNLDHVSYGTRVEPDLATGKDTVLTGHAAARVDFGYGDRCLSGCTTHDAAHWPDTPWDLACTSSTTCDARMPSFYTTRRLTTVTTSVYDAPTAKFRDVERWTLTHSYPDPQDGTRAGLWLARISHTGLVGTATSLPDVTFTGKAMPNRVDTVDNSPPMNWMRLTDINSETGAIVHVDYLDTDCVAGQSMPASPENNTKRCYPVRWTPPGFPEKTDYFNRYVVNEVTETDRTGGSTRVLHHYTYFGAPAWHYTDDDGLIPDEAKTWSQWRGYAKVGVTTGDPGGQTYAETTYFRGMNGDHLPSGTRSVSVTDSQGGSVPDEDAYAGMTRESRTFLGPGGAEVSGEIHDPWQSAPTATRTIAGATVEARYVNTEGTHTRVTLDHAPWVRKTYTKSTFDQYGMVVKEDDAGDEAVTGDEQCTVTTFEPRNTSAWLLALPHRVQTYALDCAKAAGTVVEADVIGDGRTLYDGHAYGVAPTKGDVTETDQMTAYNSGSPTYAQVTRTGYDDLGRAVDSWDALDRHSATTYTPLRTGPVTQTVDTNPMGWTTTTTVEPAWGLATTTSDVNQLSTTVRYDGLGRLTKVWLPGRNPATDTPDTAYDYLIRTTGVNAVTTSHLNPKGGVTKSYSLYDGLLRPRQTQTASPSGGRILTDSFYDAAGRKVLDYGAYYDRTGAPGTDLVQPLIQQDVPNQTATVYDGAGRPVTSLFQPKGVERWRTTMIYGGDHTDVVPPVGATAGSTWTDARDRTVQLRRYPTRSATGTDFDHTDFAYNRRGLLDSVTIPDGSKWSYGYDVRGRQTSVTDPDGGRSTKRYDNAGQITGSTDANTVSLTYTYDALGRKTALYKGTSPTSSGQLSQWDYDQATFDDGVTPVKGQLYQASRIDSSRRYVKAVKQYDRRYQPLVSSVTIPSAETGLGGTYVYGSGYNPDGSVSGLSYPASGDLQAESVLYHYTDSDQPLSLTDLYGTRAESSIVSDSRYDALAHATQYTLYTGLFTSLGSRAYLNFETDQTTGRLNEISVHRDGLAPNTVTDMHYSYDDAGNVTKIADTPTGGGFTDIQCFSYDRYQRLQDAWTPTADDCATAPSTGALGGPAPYWQTYRYTAGGARQQLVDHVTPAGQATTDYQFTDSAPSDPTAGQPHVLRGTTTTDGTGTHTAAYTYDKAGNTKTRPGPHGTQSLIWDAEGHLQSVTDTAGTVSYLYDADGNRLVSRDTTGRTLYLPDQELRYSNSSATTTCTRYYQFGGGTVAQRTSSGLTWLASDHQGTQDVTLDEQTQVATIRRQTPFGTPRGPVVTWANTKGFVGGTVESTGLTHVGAREYDPALGRFISLDPVLDHSDPQSMEGYAYGDNDPVVRADPSGQMIIADGCGYCSSTPPPPASATPPPPTTPKPPPHHKHCDWKCKLHHGFTATANWVDDHKAAIAGAAVGVVVGVGCGAAIGWTGVGAVACGALAGAAGNMVTYAIETKVEHKGNFSLGGMLIQGAVGAVVGGVMGGLGSVAGQAIKAGVSSLLSGAGARAAAAAGGAAAKKEAGAIVSGLTRNAFRSSASKASAGAAEGAVTNCHSFDPRTRVLMADGSTKAIKDVRVGDKVLATDPQTGKRVAKLVTVLHRNADRDLADVTVKDAKTGASTVLHTTWHHPFWAADRQQWVEASDLVPGDQLRDAGGRASQLVVSVRTWTGLHWMRDLTVADLHTYYVVAGGTPVLVHNCIGTGVNKSTGLSPEELEGAAIQARDGLATQLQRSVSNRKMPNVAIGGYNMETGEYAAAASSAAGCAETCVINALGGDPAKVMRTTPVLLRKSNFLSPRAVCISCELTWGRENVSPETTFESDWLRINDPD</sequence>
<organism evidence="5 6">
    <name type="scientific">Micromonospora auratinigra</name>
    <dbReference type="NCBI Taxonomy" id="261654"/>
    <lineage>
        <taxon>Bacteria</taxon>
        <taxon>Bacillati</taxon>
        <taxon>Actinomycetota</taxon>
        <taxon>Actinomycetes</taxon>
        <taxon>Micromonosporales</taxon>
        <taxon>Micromonosporaceae</taxon>
        <taxon>Micromonospora</taxon>
    </lineage>
</organism>
<dbReference type="InterPro" id="IPR003587">
    <property type="entry name" value="Hint_dom_N"/>
</dbReference>
<dbReference type="InterPro" id="IPR006530">
    <property type="entry name" value="YD"/>
</dbReference>
<dbReference type="OrthoDB" id="291011at2"/>
<feature type="region of interest" description="Disordered" evidence="2">
    <location>
        <begin position="1273"/>
        <end position="1292"/>
    </location>
</feature>
<dbReference type="InterPro" id="IPR056823">
    <property type="entry name" value="TEN-like_YD-shell"/>
</dbReference>
<dbReference type="InterPro" id="IPR022385">
    <property type="entry name" value="Rhs_assc_core"/>
</dbReference>
<dbReference type="Pfam" id="PF07591">
    <property type="entry name" value="PT-HINT"/>
    <property type="match status" value="1"/>
</dbReference>
<evidence type="ECO:0000259" key="4">
    <source>
        <dbReference type="SMART" id="SM00306"/>
    </source>
</evidence>
<dbReference type="PROSITE" id="PS50818">
    <property type="entry name" value="INTEIN_C_TER"/>
    <property type="match status" value="1"/>
</dbReference>
<evidence type="ECO:0000313" key="6">
    <source>
        <dbReference type="Proteomes" id="UP000199385"/>
    </source>
</evidence>
<feature type="compositionally biased region" description="Pro residues" evidence="2">
    <location>
        <begin position="1845"/>
        <end position="1862"/>
    </location>
</feature>
<feature type="region of interest" description="Disordered" evidence="2">
    <location>
        <begin position="1845"/>
        <end position="1866"/>
    </location>
</feature>
<feature type="compositionally biased region" description="Basic and acidic residues" evidence="2">
    <location>
        <begin position="1279"/>
        <end position="1288"/>
    </location>
</feature>